<organism evidence="2 3">
    <name type="scientific">Streptomyces umbrinus</name>
    <dbReference type="NCBI Taxonomy" id="67370"/>
    <lineage>
        <taxon>Bacteria</taxon>
        <taxon>Bacillati</taxon>
        <taxon>Actinomycetota</taxon>
        <taxon>Actinomycetes</taxon>
        <taxon>Kitasatosporales</taxon>
        <taxon>Streptomycetaceae</taxon>
        <taxon>Streptomyces</taxon>
        <taxon>Streptomyces phaeochromogenes group</taxon>
    </lineage>
</organism>
<feature type="transmembrane region" description="Helical" evidence="1">
    <location>
        <begin position="52"/>
        <end position="85"/>
    </location>
</feature>
<protein>
    <submittedName>
        <fullName evidence="2">Membrane protein YqjE</fullName>
    </submittedName>
</protein>
<evidence type="ECO:0000313" key="3">
    <source>
        <dbReference type="Proteomes" id="UP001230328"/>
    </source>
</evidence>
<sequence>MGYSRGITEVQVSKGALWVASDTYPLRNIARTSMREIVPNYGKAKAEFVKRLVLQLILVFAGLGLMSASVLFGFLLLIVGAGLIARDYQRLQKVLNAPALYVLQITTSGSPQTALTSDDKGLMDKIFHQLMEAMDNPEIQFRYEMPTYNINGDSIYQFGDHNTGQVIA</sequence>
<dbReference type="Pfam" id="PF19744">
    <property type="entry name" value="DUF6232"/>
    <property type="match status" value="1"/>
</dbReference>
<accession>A0ABU0STK7</accession>
<name>A0ABU0STK7_9ACTN</name>
<keyword evidence="3" id="KW-1185">Reference proteome</keyword>
<keyword evidence="1" id="KW-0472">Membrane</keyword>
<evidence type="ECO:0000313" key="2">
    <source>
        <dbReference type="EMBL" id="MDQ1026896.1"/>
    </source>
</evidence>
<dbReference type="RefSeq" id="WP_307522210.1">
    <property type="nucleotide sequence ID" value="NZ_JAUSZI010000002.1"/>
</dbReference>
<keyword evidence="1" id="KW-1133">Transmembrane helix</keyword>
<keyword evidence="1" id="KW-0812">Transmembrane</keyword>
<dbReference type="EMBL" id="JAUSZI010000002">
    <property type="protein sequence ID" value="MDQ1026896.1"/>
    <property type="molecule type" value="Genomic_DNA"/>
</dbReference>
<dbReference type="Proteomes" id="UP001230328">
    <property type="component" value="Unassembled WGS sequence"/>
</dbReference>
<reference evidence="2 3" key="1">
    <citation type="submission" date="2023-07" db="EMBL/GenBank/DDBJ databases">
        <title>Comparative genomics of wheat-associated soil bacteria to identify genetic determinants of phenazine resistance.</title>
        <authorList>
            <person name="Mouncey N."/>
        </authorList>
    </citation>
    <scope>NUCLEOTIDE SEQUENCE [LARGE SCALE GENOMIC DNA]</scope>
    <source>
        <strain evidence="2 3">V2I4</strain>
    </source>
</reference>
<comment type="caution">
    <text evidence="2">The sequence shown here is derived from an EMBL/GenBank/DDBJ whole genome shotgun (WGS) entry which is preliminary data.</text>
</comment>
<evidence type="ECO:0000256" key="1">
    <source>
        <dbReference type="SAM" id="Phobius"/>
    </source>
</evidence>
<dbReference type="InterPro" id="IPR045629">
    <property type="entry name" value="DUF6232"/>
</dbReference>
<gene>
    <name evidence="2" type="ORF">QF035_004478</name>
</gene>
<proteinExistence type="predicted"/>